<dbReference type="EMBL" id="BTGU01000356">
    <property type="protein sequence ID" value="GMN66722.1"/>
    <property type="molecule type" value="Genomic_DNA"/>
</dbReference>
<dbReference type="Proteomes" id="UP001187192">
    <property type="component" value="Unassembled WGS sequence"/>
</dbReference>
<gene>
    <name evidence="1" type="ORF">TIFTF001_035781</name>
</gene>
<name>A0AA88E279_FICCA</name>
<evidence type="ECO:0000313" key="1">
    <source>
        <dbReference type="EMBL" id="GMN66722.1"/>
    </source>
</evidence>
<evidence type="ECO:0000313" key="2">
    <source>
        <dbReference type="Proteomes" id="UP001187192"/>
    </source>
</evidence>
<sequence>MVVTTADRDALRVDTLTDKVVQWGLDGRQVCLADSQHGECVHKLDVHRASIVDQDTSDDVVCYSYLLKQLVVVWVEELIGLIISEGNQDTVLVANLHDMFGHVDVFSACYLPSLVDIASPVTRSVTRGYSSKNGVDNVLGLPDVGPVTCSWGRVRSGLAGPIDRTYWGDDLFHNSLRCLS</sequence>
<keyword evidence="2" id="KW-1185">Reference proteome</keyword>
<comment type="caution">
    <text evidence="1">The sequence shown here is derived from an EMBL/GenBank/DDBJ whole genome shotgun (WGS) entry which is preliminary data.</text>
</comment>
<proteinExistence type="predicted"/>
<dbReference type="AlphaFoldDB" id="A0AA88E279"/>
<reference evidence="1" key="1">
    <citation type="submission" date="2023-07" db="EMBL/GenBank/DDBJ databases">
        <title>draft genome sequence of fig (Ficus carica).</title>
        <authorList>
            <person name="Takahashi T."/>
            <person name="Nishimura K."/>
        </authorList>
    </citation>
    <scope>NUCLEOTIDE SEQUENCE</scope>
</reference>
<protein>
    <submittedName>
        <fullName evidence="1">Uncharacterized protein</fullName>
    </submittedName>
</protein>
<organism evidence="1 2">
    <name type="scientific">Ficus carica</name>
    <name type="common">Common fig</name>
    <dbReference type="NCBI Taxonomy" id="3494"/>
    <lineage>
        <taxon>Eukaryota</taxon>
        <taxon>Viridiplantae</taxon>
        <taxon>Streptophyta</taxon>
        <taxon>Embryophyta</taxon>
        <taxon>Tracheophyta</taxon>
        <taxon>Spermatophyta</taxon>
        <taxon>Magnoliopsida</taxon>
        <taxon>eudicotyledons</taxon>
        <taxon>Gunneridae</taxon>
        <taxon>Pentapetalae</taxon>
        <taxon>rosids</taxon>
        <taxon>fabids</taxon>
        <taxon>Rosales</taxon>
        <taxon>Moraceae</taxon>
        <taxon>Ficeae</taxon>
        <taxon>Ficus</taxon>
    </lineage>
</organism>
<accession>A0AA88E279</accession>